<evidence type="ECO:0000256" key="1">
    <source>
        <dbReference type="SAM" id="MobiDB-lite"/>
    </source>
</evidence>
<name>A0ABR4D1I3_9HELO</name>
<dbReference type="SUPFAM" id="SSF54695">
    <property type="entry name" value="POZ domain"/>
    <property type="match status" value="2"/>
</dbReference>
<evidence type="ECO:0008006" key="4">
    <source>
        <dbReference type="Google" id="ProtNLM"/>
    </source>
</evidence>
<feature type="compositionally biased region" description="Low complexity" evidence="1">
    <location>
        <begin position="433"/>
        <end position="448"/>
    </location>
</feature>
<dbReference type="PANTHER" id="PTHR31758">
    <property type="entry name" value="BTB/POZ DOMAIN-CONTAINING PROTEIN YLR108C"/>
    <property type="match status" value="1"/>
</dbReference>
<accession>A0ABR4D1I3</accession>
<reference evidence="2 3" key="1">
    <citation type="journal article" date="2024" name="Commun. Biol.">
        <title>Comparative genomic analysis of thermophilic fungi reveals convergent evolutionary adaptations and gene losses.</title>
        <authorList>
            <person name="Steindorff A.S."/>
            <person name="Aguilar-Pontes M.V."/>
            <person name="Robinson A.J."/>
            <person name="Andreopoulos B."/>
            <person name="LaButti K."/>
            <person name="Kuo A."/>
            <person name="Mondo S."/>
            <person name="Riley R."/>
            <person name="Otillar R."/>
            <person name="Haridas S."/>
            <person name="Lipzen A."/>
            <person name="Grimwood J."/>
            <person name="Schmutz J."/>
            <person name="Clum A."/>
            <person name="Reid I.D."/>
            <person name="Moisan M.C."/>
            <person name="Butler G."/>
            <person name="Nguyen T.T.M."/>
            <person name="Dewar K."/>
            <person name="Conant G."/>
            <person name="Drula E."/>
            <person name="Henrissat B."/>
            <person name="Hansel C."/>
            <person name="Singer S."/>
            <person name="Hutchinson M.I."/>
            <person name="de Vries R.P."/>
            <person name="Natvig D.O."/>
            <person name="Powell A.J."/>
            <person name="Tsang A."/>
            <person name="Grigoriev I.V."/>
        </authorList>
    </citation>
    <scope>NUCLEOTIDE SEQUENCE [LARGE SCALE GENOMIC DNA]</scope>
    <source>
        <strain evidence="2 3">CBS 494.80</strain>
    </source>
</reference>
<protein>
    <recommendedName>
        <fullName evidence="4">BTB/POZ domain-containing protein</fullName>
    </recommendedName>
</protein>
<organism evidence="2 3">
    <name type="scientific">Oculimacula yallundae</name>
    <dbReference type="NCBI Taxonomy" id="86028"/>
    <lineage>
        <taxon>Eukaryota</taxon>
        <taxon>Fungi</taxon>
        <taxon>Dikarya</taxon>
        <taxon>Ascomycota</taxon>
        <taxon>Pezizomycotina</taxon>
        <taxon>Leotiomycetes</taxon>
        <taxon>Helotiales</taxon>
        <taxon>Ploettnerulaceae</taxon>
        <taxon>Oculimacula</taxon>
    </lineage>
</organism>
<dbReference type="EMBL" id="JAZHXI010000001">
    <property type="protein sequence ID" value="KAL2076017.1"/>
    <property type="molecule type" value="Genomic_DNA"/>
</dbReference>
<dbReference type="Proteomes" id="UP001595075">
    <property type="component" value="Unassembled WGS sequence"/>
</dbReference>
<feature type="region of interest" description="Disordered" evidence="1">
    <location>
        <begin position="430"/>
        <end position="467"/>
    </location>
</feature>
<dbReference type="InterPro" id="IPR011333">
    <property type="entry name" value="SKP1/BTB/POZ_sf"/>
</dbReference>
<comment type="caution">
    <text evidence="2">The sequence shown here is derived from an EMBL/GenBank/DDBJ whole genome shotgun (WGS) entry which is preliminary data.</text>
</comment>
<proteinExistence type="predicted"/>
<gene>
    <name evidence="2" type="ORF">VTL71DRAFT_960</name>
</gene>
<dbReference type="Gene3D" id="3.30.710.10">
    <property type="entry name" value="Potassium Channel Kv1.1, Chain A"/>
    <property type="match status" value="2"/>
</dbReference>
<sequence length="525" mass="58386">MPGANGVRGGKNTAQGGGYSRDDSSTATMSSEPGILREPSIAARKWNTDIPNILPHEKVFPIQIGTELFRLSGASISSDAPSYFSQFFECQLKEAESKNGEVQIRTLYIDRDPVTFRDISLHLQGYHVAPRDGSHFVKLFADAQFYNLPRLISQLYEENIFISIGGRDFQIPRELFSEPGNSPNYFSLGFAVFFSTPTEVFPGLNRDGLLRPPSIMPPSVPNRSADTFAQLLHLLRGYPLHIRDEDHRAELLRDCRYFHLKGLEQKLLRHSISYNLCRKREEITLRLEDVRQSGISVVGDASATPPPESAHAPAYNQGLVGHVNYARPFVDDRAYELVLEIGDECTRLHLSSMRCEFFSDGKARISRLFEVIATKLNLPTSQPLGLLMKKGGASSQPASPGNTPISEDWVRCIIDDNSYVRLDGKEWHGQIPEQDQSSAGSSASSVVGGEDGYGEPTRKRKRTDGSVADLGEGKDIWVVRRGQWRLRVQNSRSRKGGVECVLVAVNLDAFAFERGRNAQRGFLAG</sequence>
<keyword evidence="3" id="KW-1185">Reference proteome</keyword>
<dbReference type="PANTHER" id="PTHR31758:SF2">
    <property type="entry name" value="BTB_POZ DOMAIN-CONTAINING PROTEIN YLR108C"/>
    <property type="match status" value="1"/>
</dbReference>
<evidence type="ECO:0000313" key="2">
    <source>
        <dbReference type="EMBL" id="KAL2076017.1"/>
    </source>
</evidence>
<evidence type="ECO:0000313" key="3">
    <source>
        <dbReference type="Proteomes" id="UP001595075"/>
    </source>
</evidence>
<feature type="region of interest" description="Disordered" evidence="1">
    <location>
        <begin position="1"/>
        <end position="34"/>
    </location>
</feature>